<dbReference type="PANTHER" id="PTHR30477">
    <property type="entry name" value="ABC-TRANSPORTER METAL-BINDING PROTEIN"/>
    <property type="match status" value="1"/>
</dbReference>
<dbReference type="Pfam" id="PF00950">
    <property type="entry name" value="ABC-3"/>
    <property type="match status" value="1"/>
</dbReference>
<keyword evidence="3 6" id="KW-0812">Transmembrane</keyword>
<dbReference type="InterPro" id="IPR022392">
    <property type="entry name" value="Anch_rpt-typ_ABC_trnsprt_perm"/>
</dbReference>
<dbReference type="GO" id="GO:0043190">
    <property type="term" value="C:ATP-binding cassette (ABC) transporter complex"/>
    <property type="evidence" value="ECO:0007669"/>
    <property type="project" value="InterPro"/>
</dbReference>
<dbReference type="NCBIfam" id="TIGR03770">
    <property type="entry name" value="anch_rpt_perm"/>
    <property type="match status" value="1"/>
</dbReference>
<dbReference type="AlphaFoldDB" id="A0A0F6QXR2"/>
<dbReference type="InterPro" id="IPR001626">
    <property type="entry name" value="ABC_TroCD"/>
</dbReference>
<evidence type="ECO:0000256" key="5">
    <source>
        <dbReference type="ARBA" id="ARBA00023136"/>
    </source>
</evidence>
<keyword evidence="4" id="KW-1133">Transmembrane helix</keyword>
<accession>A0A0F6QXR2</accession>
<dbReference type="Proteomes" id="UP000033566">
    <property type="component" value="Chromosome"/>
</dbReference>
<evidence type="ECO:0000256" key="4">
    <source>
        <dbReference type="ARBA" id="ARBA00022989"/>
    </source>
</evidence>
<evidence type="ECO:0000256" key="1">
    <source>
        <dbReference type="ARBA" id="ARBA00004141"/>
    </source>
</evidence>
<name>A0A0F6QXR2_9CORY</name>
<dbReference type="Gene3D" id="1.10.3470.10">
    <property type="entry name" value="ABC transporter involved in vitamin B12 uptake, BtuC"/>
    <property type="match status" value="1"/>
</dbReference>
<evidence type="ECO:0000256" key="2">
    <source>
        <dbReference type="ARBA" id="ARBA00008034"/>
    </source>
</evidence>
<dbReference type="HOGENOM" id="CLU_028808_4_3_11"/>
<gene>
    <name evidence="7" type="primary">mtsC</name>
    <name evidence="7" type="ORF">UL81_11025</name>
</gene>
<evidence type="ECO:0000313" key="8">
    <source>
        <dbReference type="Proteomes" id="UP000033566"/>
    </source>
</evidence>
<keyword evidence="6" id="KW-0813">Transport</keyword>
<protein>
    <submittedName>
        <fullName evidence="7">Anchored repeat-type ABC transporter, permease subunit</fullName>
    </submittedName>
</protein>
<dbReference type="GO" id="GO:0055085">
    <property type="term" value="P:transmembrane transport"/>
    <property type="evidence" value="ECO:0007669"/>
    <property type="project" value="InterPro"/>
</dbReference>
<keyword evidence="8" id="KW-1185">Reference proteome</keyword>
<dbReference type="GO" id="GO:0010043">
    <property type="term" value="P:response to zinc ion"/>
    <property type="evidence" value="ECO:0007669"/>
    <property type="project" value="TreeGrafter"/>
</dbReference>
<dbReference type="RefSeq" id="WP_035106253.1">
    <property type="nucleotide sequence ID" value="NZ_CP011311.1"/>
</dbReference>
<dbReference type="SUPFAM" id="SSF81345">
    <property type="entry name" value="ABC transporter involved in vitamin B12 uptake, BtuC"/>
    <property type="match status" value="1"/>
</dbReference>
<dbReference type="KEGG" id="ccj:UL81_11025"/>
<comment type="similarity">
    <text evidence="2 6">Belongs to the ABC-3 integral membrane protein family.</text>
</comment>
<keyword evidence="5" id="KW-0472">Membrane</keyword>
<organism evidence="7 8">
    <name type="scientific">Corynebacterium camporealensis</name>
    <dbReference type="NCBI Taxonomy" id="161896"/>
    <lineage>
        <taxon>Bacteria</taxon>
        <taxon>Bacillati</taxon>
        <taxon>Actinomycetota</taxon>
        <taxon>Actinomycetes</taxon>
        <taxon>Mycobacteriales</taxon>
        <taxon>Corynebacteriaceae</taxon>
        <taxon>Corynebacterium</taxon>
    </lineage>
</organism>
<evidence type="ECO:0000313" key="7">
    <source>
        <dbReference type="EMBL" id="AKE40137.1"/>
    </source>
</evidence>
<dbReference type="InterPro" id="IPR037294">
    <property type="entry name" value="ABC_BtuC-like"/>
</dbReference>
<evidence type="ECO:0000256" key="3">
    <source>
        <dbReference type="ARBA" id="ARBA00022692"/>
    </source>
</evidence>
<dbReference type="OrthoDB" id="1016457at2"/>
<proteinExistence type="inferred from homology"/>
<dbReference type="PANTHER" id="PTHR30477:SF13">
    <property type="entry name" value="IRON TRANSPORT SYSTEM MEMBRANE PROTEIN HI_0360-RELATED"/>
    <property type="match status" value="1"/>
</dbReference>
<reference evidence="7 8" key="1">
    <citation type="journal article" date="2015" name="Genome Announc.">
        <title>Complete Genome Sequence of Corynebacterium camporealensis DSM 44610, Isolated from the Milk of a Manchega Sheep with Subclinical Mastitis.</title>
        <authorList>
            <person name="Ruckert C."/>
            <person name="Albersmeier A."/>
            <person name="Winkler A."/>
            <person name="Tauch A."/>
        </authorList>
    </citation>
    <scope>NUCLEOTIDE SEQUENCE [LARGE SCALE GENOMIC DNA]</scope>
    <source>
        <strain evidence="7 8">DSM 44610</strain>
    </source>
</reference>
<sequence>MLTFGQFLDDLTNPALAFLPRALIAAIVAAVVCAVVGTHVVLRRMAFIGDAVAHAVFPGIAIAFALQASVLLGGAIAGAAVAVGVAVLSQKRRITEDTIIGVLFAASFAFGLVVISRVEGYTASLTTFLFGSLTGVSTRSLIITAIVGAIVIVVMYLARRPLTAVSLDRETAQAMNLPVLALDLLLYLAVTTAVVISVQIVGNILVLALLITPAACARLLTNHLPTMTWLAAGIGVAAAILGMYLSWALDYPAGATIVLVVTAFWAIAWIGVSVRTRSRKYGNSPVPAAQSAQ</sequence>
<comment type="subcellular location">
    <subcellularLocation>
        <location evidence="6">Cell membrane</location>
        <topology evidence="6">Multi-pass membrane protein</topology>
    </subcellularLocation>
    <subcellularLocation>
        <location evidence="1">Membrane</location>
        <topology evidence="1">Multi-pass membrane protein</topology>
    </subcellularLocation>
</comment>
<dbReference type="EMBL" id="CP011311">
    <property type="protein sequence ID" value="AKE40137.1"/>
    <property type="molecule type" value="Genomic_DNA"/>
</dbReference>
<evidence type="ECO:0000256" key="6">
    <source>
        <dbReference type="RuleBase" id="RU003943"/>
    </source>
</evidence>
<dbReference type="PATRIC" id="fig|161896.4.peg.2151"/>
<dbReference type="STRING" id="161896.UL81_11025"/>